<dbReference type="PROSITE" id="PS01231">
    <property type="entry name" value="TRMA_2"/>
    <property type="match status" value="1"/>
</dbReference>
<dbReference type="PROSITE" id="PS51687">
    <property type="entry name" value="SAM_MT_RNA_M5U"/>
    <property type="match status" value="1"/>
</dbReference>
<dbReference type="InterPro" id="IPR012340">
    <property type="entry name" value="NA-bd_OB-fold"/>
</dbReference>
<reference evidence="9" key="1">
    <citation type="journal article" date="2019" name="Nat. Commun.">
        <title>Expansion of phycobilisome linker gene families in mesophilic red algae.</title>
        <authorList>
            <person name="Lee J."/>
            <person name="Kim D."/>
            <person name="Bhattacharya D."/>
            <person name="Yoon H.S."/>
        </authorList>
    </citation>
    <scope>NUCLEOTIDE SEQUENCE [LARGE SCALE GENOMIC DNA]</scope>
    <source>
        <strain evidence="9">CCMP 1328</strain>
    </source>
</reference>
<dbReference type="PANTHER" id="PTHR11061:SF30">
    <property type="entry name" value="TRNA (URACIL(54)-C(5))-METHYLTRANSFERASE"/>
    <property type="match status" value="1"/>
</dbReference>
<keyword evidence="6" id="KW-0812">Transmembrane</keyword>
<keyword evidence="1 4" id="KW-0489">Methyltransferase</keyword>
<dbReference type="PANTHER" id="PTHR11061">
    <property type="entry name" value="RNA M5U METHYLTRANSFERASE"/>
    <property type="match status" value="1"/>
</dbReference>
<dbReference type="GO" id="GO:0008757">
    <property type="term" value="F:S-adenosylmethionine-dependent methyltransferase activity"/>
    <property type="evidence" value="ECO:0007669"/>
    <property type="project" value="UniProtKB-ARBA"/>
</dbReference>
<sequence length="718" mass="79310">MKHKSMESYCDTFTVYFCIFSVFLGEMSYLPLPPAGADDDSGDAGCHFWEESDVARACAHGIKRQMRSMLAWNGGWTWLGVRSRGADASSAFTEACVSARHRNRYHGPLMAAPNETHVPLSAAAPSTPALPLKRPKKGQVLKLAVESLSYGGKGVSKRPEDGFVVFVDRAIPGEIVNARIVKSKAAYAEAVPVERLSESPHTVAPRCAHFGQHLCGGCKTQNLAYSMQLEQKLQQVRDLYETGRADTIRELLEDAAKAERTGSPAEGAPAGLGSASAELHIPEFPPIDDILGCDEQTSVFNYRNKMEFCFGTRAWTVKKVEKGAQQEPEFCVGLRPAGRWDKVLNIDDCDLQHPLANDILRYVRERSIALRLAPYDNIAHEGFLRILMIRSATNAENELELMINFVTSTDDASPEYPAMSRVLEQLGAEVGERYPNVVCVLQNTSSSMGGSSYGEEERILFGQRRFIEQELCGMSFQISANSFFQPNPAQAQVLYRRVIEEAALTGTEVVHDLFCGTGSIGLSLSPYCAALYGVELQESAVLDARSNMKRNGVENAHFFLGDLDSYDVSSQLPPADVVVVDPPRAGLHKKLVQHLARSGAKRIVYVSCNPATQVRDIVRLLQLQPKYALRRITPVDQFPHTPHIECIATLVLTAKSQSKKYELSTHVRRSGSSYSSKRVRGTSSGFALHAHRARNKCLLWFHVATKGQLTWSLTHCDN</sequence>
<evidence type="ECO:0000256" key="4">
    <source>
        <dbReference type="PROSITE-ProRule" id="PRU01024"/>
    </source>
</evidence>
<dbReference type="InterPro" id="IPR030391">
    <property type="entry name" value="MeTrfase_TrmA_CS"/>
</dbReference>
<organism evidence="8 9">
    <name type="scientific">Porphyridium purpureum</name>
    <name type="common">Red alga</name>
    <name type="synonym">Porphyridium cruentum</name>
    <dbReference type="NCBI Taxonomy" id="35688"/>
    <lineage>
        <taxon>Eukaryota</taxon>
        <taxon>Rhodophyta</taxon>
        <taxon>Bangiophyceae</taxon>
        <taxon>Porphyridiales</taxon>
        <taxon>Porphyridiaceae</taxon>
        <taxon>Porphyridium</taxon>
    </lineage>
</organism>
<name>A0A5J4ZA02_PORPP</name>
<keyword evidence="9" id="KW-1185">Reference proteome</keyword>
<feature type="domain" description="TRAM" evidence="7">
    <location>
        <begin position="134"/>
        <end position="194"/>
    </location>
</feature>
<dbReference type="InterPro" id="IPR002792">
    <property type="entry name" value="TRAM_dom"/>
</dbReference>
<feature type="active site" evidence="5">
    <location>
        <position position="608"/>
    </location>
</feature>
<dbReference type="NCBIfam" id="TIGR00479">
    <property type="entry name" value="rumA"/>
    <property type="match status" value="1"/>
</dbReference>
<keyword evidence="2 4" id="KW-0808">Transferase</keyword>
<dbReference type="PROSITE" id="PS50926">
    <property type="entry name" value="TRAM"/>
    <property type="match status" value="1"/>
</dbReference>
<dbReference type="AlphaFoldDB" id="A0A5J4ZA02"/>
<comment type="caution">
    <text evidence="8">The sequence shown here is derived from an EMBL/GenBank/DDBJ whole genome shotgun (WGS) entry which is preliminary data.</text>
</comment>
<evidence type="ECO:0000313" key="9">
    <source>
        <dbReference type="Proteomes" id="UP000324585"/>
    </source>
</evidence>
<dbReference type="Proteomes" id="UP000324585">
    <property type="component" value="Unassembled WGS sequence"/>
</dbReference>
<dbReference type="Pfam" id="PF01938">
    <property type="entry name" value="TRAM"/>
    <property type="match status" value="1"/>
</dbReference>
<keyword evidence="6" id="KW-1133">Transmembrane helix</keyword>
<dbReference type="CDD" id="cd02440">
    <property type="entry name" value="AdoMet_MTases"/>
    <property type="match status" value="1"/>
</dbReference>
<dbReference type="EMBL" id="VRMN01000001">
    <property type="protein sequence ID" value="KAA8499467.1"/>
    <property type="molecule type" value="Genomic_DNA"/>
</dbReference>
<dbReference type="GO" id="GO:0008173">
    <property type="term" value="F:RNA methyltransferase activity"/>
    <property type="evidence" value="ECO:0007669"/>
    <property type="project" value="InterPro"/>
</dbReference>
<dbReference type="OrthoDB" id="10250660at2759"/>
<gene>
    <name evidence="8" type="ORF">FVE85_7052</name>
</gene>
<keyword evidence="6" id="KW-0472">Membrane</keyword>
<dbReference type="GO" id="GO:0001510">
    <property type="term" value="P:RNA methylation"/>
    <property type="evidence" value="ECO:0007669"/>
    <property type="project" value="UniProtKB-ARBA"/>
</dbReference>
<dbReference type="SUPFAM" id="SSF50249">
    <property type="entry name" value="Nucleic acid-binding proteins"/>
    <property type="match status" value="1"/>
</dbReference>
<feature type="binding site" evidence="4">
    <location>
        <position position="485"/>
    </location>
    <ligand>
        <name>S-adenosyl-L-methionine</name>
        <dbReference type="ChEBI" id="CHEBI:59789"/>
    </ligand>
</feature>
<dbReference type="InterPro" id="IPR010280">
    <property type="entry name" value="U5_MeTrfase_fam"/>
</dbReference>
<dbReference type="Gene3D" id="3.40.50.150">
    <property type="entry name" value="Vaccinia Virus protein VP39"/>
    <property type="match status" value="1"/>
</dbReference>
<evidence type="ECO:0000256" key="2">
    <source>
        <dbReference type="ARBA" id="ARBA00022679"/>
    </source>
</evidence>
<dbReference type="SUPFAM" id="SSF53335">
    <property type="entry name" value="S-adenosyl-L-methionine-dependent methyltransferases"/>
    <property type="match status" value="1"/>
</dbReference>
<feature type="active site" description="Nucleophile" evidence="4">
    <location>
        <position position="608"/>
    </location>
</feature>
<dbReference type="InterPro" id="IPR029063">
    <property type="entry name" value="SAM-dependent_MTases_sf"/>
</dbReference>
<accession>A0A5J4ZA02</accession>
<feature type="binding site" evidence="4">
    <location>
        <position position="514"/>
    </location>
    <ligand>
        <name>S-adenosyl-L-methionine</name>
        <dbReference type="ChEBI" id="CHEBI:59789"/>
    </ligand>
</feature>
<dbReference type="OMA" id="SCQWLEK"/>
<dbReference type="FunFam" id="3.40.50.150:FF:000009">
    <property type="entry name" value="23S rRNA (Uracil(1939)-C(5))-methyltransferase RlmD"/>
    <property type="match status" value="1"/>
</dbReference>
<dbReference type="GO" id="GO:0006396">
    <property type="term" value="P:RNA processing"/>
    <property type="evidence" value="ECO:0007669"/>
    <property type="project" value="InterPro"/>
</dbReference>
<feature type="transmembrane region" description="Helical" evidence="6">
    <location>
        <begin position="12"/>
        <end position="32"/>
    </location>
</feature>
<evidence type="ECO:0000256" key="6">
    <source>
        <dbReference type="SAM" id="Phobius"/>
    </source>
</evidence>
<evidence type="ECO:0000313" key="8">
    <source>
        <dbReference type="EMBL" id="KAA8499467.1"/>
    </source>
</evidence>
<keyword evidence="3 4" id="KW-0949">S-adenosyl-L-methionine</keyword>
<proteinExistence type="inferred from homology"/>
<feature type="binding site" evidence="4">
    <location>
        <position position="581"/>
    </location>
    <ligand>
        <name>S-adenosyl-L-methionine</name>
        <dbReference type="ChEBI" id="CHEBI:59789"/>
    </ligand>
</feature>
<dbReference type="Gene3D" id="2.40.50.140">
    <property type="entry name" value="Nucleic acid-binding proteins"/>
    <property type="match status" value="1"/>
</dbReference>
<evidence type="ECO:0000256" key="3">
    <source>
        <dbReference type="ARBA" id="ARBA00022691"/>
    </source>
</evidence>
<evidence type="ECO:0000256" key="1">
    <source>
        <dbReference type="ARBA" id="ARBA00022603"/>
    </source>
</evidence>
<dbReference type="Pfam" id="PF05958">
    <property type="entry name" value="tRNA_U5-meth_tr"/>
    <property type="match status" value="1"/>
</dbReference>
<feature type="binding site" evidence="4">
    <location>
        <position position="535"/>
    </location>
    <ligand>
        <name>S-adenosyl-L-methionine</name>
        <dbReference type="ChEBI" id="CHEBI:59789"/>
    </ligand>
</feature>
<evidence type="ECO:0000256" key="5">
    <source>
        <dbReference type="PROSITE-ProRule" id="PRU10015"/>
    </source>
</evidence>
<dbReference type="PROSITE" id="PS01230">
    <property type="entry name" value="TRMA_1"/>
    <property type="match status" value="1"/>
</dbReference>
<protein>
    <submittedName>
        <fullName evidence="8">Putative RNA methyltransferase</fullName>
    </submittedName>
</protein>
<evidence type="ECO:0000259" key="7">
    <source>
        <dbReference type="PROSITE" id="PS50926"/>
    </source>
</evidence>
<dbReference type="Gene3D" id="2.40.50.1070">
    <property type="match status" value="1"/>
</dbReference>
<comment type="similarity">
    <text evidence="4">Belongs to the class I-like SAM-binding methyltransferase superfamily. RNA M5U methyltransferase family.</text>
</comment>
<dbReference type="InterPro" id="IPR030390">
    <property type="entry name" value="MeTrfase_TrmA_AS"/>
</dbReference>